<sequence length="442" mass="47737">MYFVNWNFALIVLCIIGIFTSAEEDCEVYTIQGCESCLTHYIDRSCGWCNNTNTCLKGTAQGPDTGECTDSWNFGPEGDCSIPTPTPTATPTPTPTPTATPTPDPNECSQSYKDCNLCVSHNKDRNCGWCKTDKTCYSGNEESSLDGKCKDENWIFGENSQCIPSECKSYDDSCELCLTHHRDRSCGWCSQYGLSYSCYRGNVQGPYNITCSGDWYYGPNSKCSGTPPSPTTSPTSTPTPLPTPSPFPSNECGIIYSDCLQCISHYVDRKCGWCEESNSCESGNDAGPLSGKCRFESWKFGPSGVCFYPSPSSSSSPSPSPSLSPSTSASPSHSPSVSPSSNSNFDPTKRSLSNIAIVLISAGAGVAILLLLFAFLIYKRVKVGADETYGSINIDGSEDPDEKNLLSDKSVSDNNVSEINDSEKPISEIESSDLQQSSENTD</sequence>
<organism evidence="6 7">
    <name type="scientific">Anaeramoeba flamelloides</name>
    <dbReference type="NCBI Taxonomy" id="1746091"/>
    <lineage>
        <taxon>Eukaryota</taxon>
        <taxon>Metamonada</taxon>
        <taxon>Anaeramoebidae</taxon>
        <taxon>Anaeramoeba</taxon>
    </lineage>
</organism>
<keyword evidence="3" id="KW-1133">Transmembrane helix</keyword>
<comment type="caution">
    <text evidence="6">The sequence shown here is derived from an EMBL/GenBank/DDBJ whole genome shotgun (WGS) entry which is preliminary data.</text>
</comment>
<evidence type="ECO:0000313" key="7">
    <source>
        <dbReference type="Proteomes" id="UP001146793"/>
    </source>
</evidence>
<keyword evidence="3" id="KW-0472">Membrane</keyword>
<keyword evidence="4" id="KW-0732">Signal</keyword>
<keyword evidence="1" id="KW-0325">Glycoprotein</keyword>
<evidence type="ECO:0000256" key="2">
    <source>
        <dbReference type="SAM" id="MobiDB-lite"/>
    </source>
</evidence>
<evidence type="ECO:0000256" key="4">
    <source>
        <dbReference type="SAM" id="SignalP"/>
    </source>
</evidence>
<evidence type="ECO:0000256" key="3">
    <source>
        <dbReference type="SAM" id="Phobius"/>
    </source>
</evidence>
<feature type="domain" description="PSI" evidence="5">
    <location>
        <begin position="166"/>
        <end position="224"/>
    </location>
</feature>
<feature type="compositionally biased region" description="Polar residues" evidence="2">
    <location>
        <begin position="407"/>
        <end position="419"/>
    </location>
</feature>
<dbReference type="SMART" id="SM00423">
    <property type="entry name" value="PSI"/>
    <property type="match status" value="4"/>
</dbReference>
<keyword evidence="3" id="KW-0812">Transmembrane</keyword>
<protein>
    <submittedName>
        <fullName evidence="6">Keratinocyte proline-rich protein</fullName>
    </submittedName>
</protein>
<feature type="compositionally biased region" description="Pro residues" evidence="2">
    <location>
        <begin position="84"/>
        <end position="104"/>
    </location>
</feature>
<feature type="region of interest" description="Disordered" evidence="2">
    <location>
        <begin position="317"/>
        <end position="345"/>
    </location>
</feature>
<feature type="domain" description="PSI" evidence="5">
    <location>
        <begin position="251"/>
        <end position="307"/>
    </location>
</feature>
<dbReference type="AlphaFoldDB" id="A0AAV7YX39"/>
<evidence type="ECO:0000256" key="1">
    <source>
        <dbReference type="ARBA" id="ARBA00023180"/>
    </source>
</evidence>
<feature type="transmembrane region" description="Helical" evidence="3">
    <location>
        <begin position="355"/>
        <end position="378"/>
    </location>
</feature>
<feature type="domain" description="PSI" evidence="5">
    <location>
        <begin position="25"/>
        <end position="81"/>
    </location>
</feature>
<feature type="signal peptide" evidence="4">
    <location>
        <begin position="1"/>
        <end position="22"/>
    </location>
</feature>
<dbReference type="EMBL" id="JANTQA010000047">
    <property type="protein sequence ID" value="KAJ3433271.1"/>
    <property type="molecule type" value="Genomic_DNA"/>
</dbReference>
<evidence type="ECO:0000259" key="5">
    <source>
        <dbReference type="SMART" id="SM00423"/>
    </source>
</evidence>
<feature type="region of interest" description="Disordered" evidence="2">
    <location>
        <begin position="84"/>
        <end position="105"/>
    </location>
</feature>
<feature type="compositionally biased region" description="Low complexity" evidence="2">
    <location>
        <begin position="317"/>
        <end position="343"/>
    </location>
</feature>
<evidence type="ECO:0000313" key="6">
    <source>
        <dbReference type="EMBL" id="KAJ3433271.1"/>
    </source>
</evidence>
<feature type="chain" id="PRO_5043417636" evidence="4">
    <location>
        <begin position="23"/>
        <end position="442"/>
    </location>
</feature>
<gene>
    <name evidence="6" type="ORF">M0812_22226</name>
</gene>
<feature type="compositionally biased region" description="Polar residues" evidence="2">
    <location>
        <begin position="432"/>
        <end position="442"/>
    </location>
</feature>
<name>A0AAV7YX39_9EUKA</name>
<accession>A0AAV7YX39</accession>
<dbReference type="InterPro" id="IPR016201">
    <property type="entry name" value="PSI"/>
</dbReference>
<dbReference type="Proteomes" id="UP001146793">
    <property type="component" value="Unassembled WGS sequence"/>
</dbReference>
<reference evidence="6" key="1">
    <citation type="submission" date="2022-08" db="EMBL/GenBank/DDBJ databases">
        <title>Novel sulphate-reducing endosymbionts in the free-living metamonad Anaeramoeba.</title>
        <authorList>
            <person name="Jerlstrom-Hultqvist J."/>
            <person name="Cepicka I."/>
            <person name="Gallot-Lavallee L."/>
            <person name="Salas-Leiva D."/>
            <person name="Curtis B.A."/>
            <person name="Zahonova K."/>
            <person name="Pipaliya S."/>
            <person name="Dacks J."/>
            <person name="Roger A.J."/>
        </authorList>
    </citation>
    <scope>NUCLEOTIDE SEQUENCE</scope>
    <source>
        <strain evidence="6">Busselton2</strain>
    </source>
</reference>
<feature type="region of interest" description="Disordered" evidence="2">
    <location>
        <begin position="390"/>
        <end position="442"/>
    </location>
</feature>
<feature type="domain" description="PSI" evidence="5">
    <location>
        <begin position="107"/>
        <end position="163"/>
    </location>
</feature>
<proteinExistence type="predicted"/>